<dbReference type="Gene3D" id="3.90.1200.10">
    <property type="match status" value="1"/>
</dbReference>
<evidence type="ECO:0000313" key="2">
    <source>
        <dbReference type="EMBL" id="GAA1575541.1"/>
    </source>
</evidence>
<evidence type="ECO:0000259" key="1">
    <source>
        <dbReference type="Pfam" id="PF01636"/>
    </source>
</evidence>
<sequence length="340" mass="36346">MSRAPDVDYTATSARPDWASLPASLRETLAVALGTGIKSVARPVSSGFTAGFAARATLDDGRQIFIKAAPENVHAFNAYQREAEVVAKLPAAIHAPAIVTTVEVSGASAGSTSTSAAGESSGQRRWFAVVSEWVDGRMPGTPWTEEDFLRVTATCERMADALHPSPLDGLGSFGELAGGDAAVPRQILAGELPLPTGLQDWLPRVLPELADLAEAAPEVIVGDNAAHSDLRPDNLLIDASGTCWTVDWNWLTLGPRWVDWAGLLPLAQHHGIDTFSAVQRSPLTADVPNDHLDTFAAAIAAYMMNHLDNPPPPGCTPALREHQRLSAWTFLDWLAVRRGW</sequence>
<keyword evidence="3" id="KW-1185">Reference proteome</keyword>
<accession>A0ABN2DDS0</accession>
<comment type="caution">
    <text evidence="2">The sequence shown here is derived from an EMBL/GenBank/DDBJ whole genome shotgun (WGS) entry which is preliminary data.</text>
</comment>
<dbReference type="InterPro" id="IPR011009">
    <property type="entry name" value="Kinase-like_dom_sf"/>
</dbReference>
<dbReference type="Pfam" id="PF01636">
    <property type="entry name" value="APH"/>
    <property type="match status" value="1"/>
</dbReference>
<evidence type="ECO:0000313" key="3">
    <source>
        <dbReference type="Proteomes" id="UP001501705"/>
    </source>
</evidence>
<reference evidence="2 3" key="1">
    <citation type="journal article" date="2019" name="Int. J. Syst. Evol. Microbiol.">
        <title>The Global Catalogue of Microorganisms (GCM) 10K type strain sequencing project: providing services to taxonomists for standard genome sequencing and annotation.</title>
        <authorList>
            <consortium name="The Broad Institute Genomics Platform"/>
            <consortium name="The Broad Institute Genome Sequencing Center for Infectious Disease"/>
            <person name="Wu L."/>
            <person name="Ma J."/>
        </authorList>
    </citation>
    <scope>NUCLEOTIDE SEQUENCE [LARGE SCALE GENOMIC DNA]</scope>
    <source>
        <strain evidence="2 3">JCM 15572</strain>
    </source>
</reference>
<dbReference type="Proteomes" id="UP001501705">
    <property type="component" value="Unassembled WGS sequence"/>
</dbReference>
<protein>
    <recommendedName>
        <fullName evidence="1">Aminoglycoside phosphotransferase domain-containing protein</fullName>
    </recommendedName>
</protein>
<name>A0ABN2DDS0_9ACTN</name>
<dbReference type="EMBL" id="BAAAPH010000010">
    <property type="protein sequence ID" value="GAA1575541.1"/>
    <property type="molecule type" value="Genomic_DNA"/>
</dbReference>
<gene>
    <name evidence="2" type="ORF">GCM10009804_35400</name>
</gene>
<dbReference type="SUPFAM" id="SSF56112">
    <property type="entry name" value="Protein kinase-like (PK-like)"/>
    <property type="match status" value="1"/>
</dbReference>
<dbReference type="RefSeq" id="WP_344234652.1">
    <property type="nucleotide sequence ID" value="NZ_BAAAPH010000010.1"/>
</dbReference>
<proteinExistence type="predicted"/>
<feature type="domain" description="Aminoglycoside phosphotransferase" evidence="1">
    <location>
        <begin position="43"/>
        <end position="264"/>
    </location>
</feature>
<organism evidence="2 3">
    <name type="scientific">Kribbella hippodromi</name>
    <dbReference type="NCBI Taxonomy" id="434347"/>
    <lineage>
        <taxon>Bacteria</taxon>
        <taxon>Bacillati</taxon>
        <taxon>Actinomycetota</taxon>
        <taxon>Actinomycetes</taxon>
        <taxon>Propionibacteriales</taxon>
        <taxon>Kribbellaceae</taxon>
        <taxon>Kribbella</taxon>
    </lineage>
</organism>
<dbReference type="InterPro" id="IPR002575">
    <property type="entry name" value="Aminoglycoside_PTrfase"/>
</dbReference>